<feature type="transmembrane region" description="Helical" evidence="1">
    <location>
        <begin position="108"/>
        <end position="127"/>
    </location>
</feature>
<protein>
    <recommendedName>
        <fullName evidence="4">Transmembrane protein</fullName>
    </recommendedName>
</protein>
<proteinExistence type="predicted"/>
<feature type="transmembrane region" description="Helical" evidence="1">
    <location>
        <begin position="68"/>
        <end position="88"/>
    </location>
</feature>
<sequence>MIDINTWPPSVAIAFGFAPFVISLSGVAMETYIARSRDFDLIIASLPNSLWLKQQIPFWGTTRLKSRCYLLSTICGAMLYPRLCIRLGMMDAEDLRNFPPRLRRRLLIASWLIIIGSAWLFIGVGLIKLSKT</sequence>
<evidence type="ECO:0000256" key="1">
    <source>
        <dbReference type="SAM" id="Phobius"/>
    </source>
</evidence>
<reference evidence="3" key="1">
    <citation type="submission" date="2018-07" db="EMBL/GenBank/DDBJ databases">
        <authorList>
            <person name="Blom J."/>
        </authorList>
    </citation>
    <scope>NUCLEOTIDE SEQUENCE [LARGE SCALE GENOMIC DNA]</scope>
    <source>
        <strain evidence="3">CCOS 864</strain>
    </source>
</reference>
<dbReference type="EMBL" id="UIDD01000004">
    <property type="protein sequence ID" value="SUQ61601.1"/>
    <property type="molecule type" value="Genomic_DNA"/>
</dbReference>
<dbReference type="Proteomes" id="UP000255177">
    <property type="component" value="Unassembled WGS sequence"/>
</dbReference>
<keyword evidence="3" id="KW-1185">Reference proteome</keyword>
<keyword evidence="1" id="KW-0472">Membrane</keyword>
<gene>
    <name evidence="2" type="ORF">CCOS864_01025</name>
</gene>
<name>A0A380SWF0_9PSED</name>
<organism evidence="2 3">
    <name type="scientific">Pseudomonas wadenswilerensis</name>
    <dbReference type="NCBI Taxonomy" id="1785161"/>
    <lineage>
        <taxon>Bacteria</taxon>
        <taxon>Pseudomonadati</taxon>
        <taxon>Pseudomonadota</taxon>
        <taxon>Gammaproteobacteria</taxon>
        <taxon>Pseudomonadales</taxon>
        <taxon>Pseudomonadaceae</taxon>
        <taxon>Pseudomonas</taxon>
    </lineage>
</organism>
<keyword evidence="1" id="KW-1133">Transmembrane helix</keyword>
<dbReference type="AlphaFoldDB" id="A0A380SWF0"/>
<evidence type="ECO:0000313" key="3">
    <source>
        <dbReference type="Proteomes" id="UP000255177"/>
    </source>
</evidence>
<evidence type="ECO:0000313" key="2">
    <source>
        <dbReference type="EMBL" id="SUQ61601.1"/>
    </source>
</evidence>
<keyword evidence="1" id="KW-0812">Transmembrane</keyword>
<evidence type="ECO:0008006" key="4">
    <source>
        <dbReference type="Google" id="ProtNLM"/>
    </source>
</evidence>
<feature type="transmembrane region" description="Helical" evidence="1">
    <location>
        <begin position="12"/>
        <end position="33"/>
    </location>
</feature>
<dbReference type="RefSeq" id="WP_115085357.1">
    <property type="nucleotide sequence ID" value="NZ_CBCSFG010000026.1"/>
</dbReference>
<accession>A0A380SWF0</accession>